<dbReference type="Proteomes" id="UP001651158">
    <property type="component" value="Unassembled WGS sequence"/>
</dbReference>
<dbReference type="InterPro" id="IPR025304">
    <property type="entry name" value="ALIX_V_dom"/>
</dbReference>
<dbReference type="PANTHER" id="PTHR23030">
    <property type="entry name" value="PCD6 INTERACTING PROTEIN-RELATED"/>
    <property type="match status" value="1"/>
</dbReference>
<dbReference type="InterPro" id="IPR004328">
    <property type="entry name" value="BRO1_dom"/>
</dbReference>
<reference evidence="3 4" key="1">
    <citation type="journal article" date="2022" name="Front. Cell. Infect. Microbiol.">
        <title>The Genomes of Two Strains of Taenia crassiceps the Animal Model for the Study of Human Cysticercosis.</title>
        <authorList>
            <person name="Bobes R.J."/>
            <person name="Estrada K."/>
            <person name="Rios-Valencia D.G."/>
            <person name="Calderon-Gallegos A."/>
            <person name="de la Torre P."/>
            <person name="Carrero J.C."/>
            <person name="Sanchez-Flores A."/>
            <person name="Laclette J.P."/>
        </authorList>
    </citation>
    <scope>NUCLEOTIDE SEQUENCE [LARGE SCALE GENOMIC DNA]</scope>
    <source>
        <strain evidence="3">WFUcys</strain>
    </source>
</reference>
<name>A0ABR4QJR2_9CEST</name>
<dbReference type="PROSITE" id="PS51180">
    <property type="entry name" value="BRO1"/>
    <property type="match status" value="1"/>
</dbReference>
<dbReference type="Gene3D" id="1.20.120.560">
    <property type="entry name" value="alix/aip1 in complex with the ypdl late domain"/>
    <property type="match status" value="1"/>
</dbReference>
<dbReference type="Pfam" id="PF03097">
    <property type="entry name" value="BRO1"/>
    <property type="match status" value="1"/>
</dbReference>
<gene>
    <name evidence="3" type="ORF">TcWFU_001252</name>
</gene>
<feature type="region of interest" description="Disordered" evidence="1">
    <location>
        <begin position="696"/>
        <end position="745"/>
    </location>
</feature>
<protein>
    <submittedName>
        <fullName evidence="3">Programmed cell death 6-interacting protein</fullName>
    </submittedName>
</protein>
<dbReference type="Pfam" id="PF13949">
    <property type="entry name" value="ALIX_LYPXL_bnd"/>
    <property type="match status" value="1"/>
</dbReference>
<dbReference type="PANTHER" id="PTHR23030:SF39">
    <property type="entry name" value="PROGRAMMED CELL DEATH 6-INTERACTING PROTEIN"/>
    <property type="match status" value="1"/>
</dbReference>
<sequence>MVFVCVPCKKGADVDLVKPIEHYIKGNLGSGQAAACKKGLDHLQKLRNDILVKLDDAHDSTVKLIESYCDLLENLEQRIPLTNQDIPIAYKWYDCFKGYNTGFDRCCMLFNLAACHSQVAKNQSINDDSGLKVAAKSFQIAAGMFEYVKVLLPTFYTQSPTWDMSAEALAGYSSIMLAQAQECIFMKAERDDMKPTVVSKLANQASLLYNESLTSVSLTSLRPYLPKEWYGSLSTKAALMEVYAEYYAASAAEAEQSFGEQISRLNKTLVLLKKISRSEGMKDFYTRVEKTRDRAKKDNDLIYHEIIPDSKTLPPIGVASVAKKFPVTFPLAGKPPKELFTTLVPIPVHNATQVADGVRRQMIAVELGRLREATDTCNGVMASLNLPASVQEISGSDDAVLKTLFEKAAMVRQNGGVAALRGKISSLTDGNTRNSEIAEDISSTIDEEEKTDNELREKYGAKWNRQQSSKLNSGWRAEIAKHRQLLQQAGQTDKGLKERFSVQEASFDHLSGSESELREYVTSEMEKQDSSVDLGGSSPKIEALRDLCNQIDTMKKERVDLQKQLEQMKLPESLTNEFLKIYQKGGTIDAQSLATEHVNKVLESARDCIRESLDKQKSLLKEIQSIYKSVFGKTKEVASALTTLLMAAEAYDQLCQDVGQGITFYADLTGILVKFQNKVNDYVFARQTEKKELMKDISKEMSSEKPSGVPERPPPTYMSAHGTASAPPNGMASAPPPAQPPSHSGAPAPAYWPGYGTYPSPLPQGFMPPGMPQMPMYGMYGGYPMPMYPMPGLPPQPHQPPQ</sequence>
<organism evidence="3 4">
    <name type="scientific">Taenia crassiceps</name>
    <dbReference type="NCBI Taxonomy" id="6207"/>
    <lineage>
        <taxon>Eukaryota</taxon>
        <taxon>Metazoa</taxon>
        <taxon>Spiralia</taxon>
        <taxon>Lophotrochozoa</taxon>
        <taxon>Platyhelminthes</taxon>
        <taxon>Cestoda</taxon>
        <taxon>Eucestoda</taxon>
        <taxon>Cyclophyllidea</taxon>
        <taxon>Taeniidae</taxon>
        <taxon>Taenia</taxon>
    </lineage>
</organism>
<dbReference type="EMBL" id="JAKROA010000002">
    <property type="protein sequence ID" value="KAL5109796.1"/>
    <property type="molecule type" value="Genomic_DNA"/>
</dbReference>
<accession>A0ABR4QJR2</accession>
<proteinExistence type="predicted"/>
<feature type="domain" description="BRO1" evidence="2">
    <location>
        <begin position="2"/>
        <end position="381"/>
    </location>
</feature>
<evidence type="ECO:0000259" key="2">
    <source>
        <dbReference type="PROSITE" id="PS51180"/>
    </source>
</evidence>
<evidence type="ECO:0000313" key="4">
    <source>
        <dbReference type="Proteomes" id="UP001651158"/>
    </source>
</evidence>
<evidence type="ECO:0000256" key="1">
    <source>
        <dbReference type="SAM" id="MobiDB-lite"/>
    </source>
</evidence>
<keyword evidence="4" id="KW-1185">Reference proteome</keyword>
<dbReference type="Gene3D" id="1.25.40.280">
    <property type="entry name" value="alix/aip1 like domains"/>
    <property type="match status" value="1"/>
</dbReference>
<dbReference type="Gene3D" id="1.20.140.50">
    <property type="entry name" value="alix/aip1 like domains"/>
    <property type="match status" value="1"/>
</dbReference>
<dbReference type="InterPro" id="IPR038499">
    <property type="entry name" value="BRO1_sf"/>
</dbReference>
<evidence type="ECO:0000313" key="3">
    <source>
        <dbReference type="EMBL" id="KAL5109796.1"/>
    </source>
</evidence>
<dbReference type="SMART" id="SM01041">
    <property type="entry name" value="BRO1"/>
    <property type="match status" value="1"/>
</dbReference>
<comment type="caution">
    <text evidence="3">The sequence shown here is derived from an EMBL/GenBank/DDBJ whole genome shotgun (WGS) entry which is preliminary data.</text>
</comment>